<keyword evidence="5 7" id="KW-1133">Transmembrane helix</keyword>
<keyword evidence="4 7" id="KW-0812">Transmembrane</keyword>
<dbReference type="Pfam" id="PF00953">
    <property type="entry name" value="Glycos_transf_4"/>
    <property type="match status" value="1"/>
</dbReference>
<feature type="transmembrane region" description="Helical" evidence="7">
    <location>
        <begin position="55"/>
        <end position="74"/>
    </location>
</feature>
<dbReference type="CDD" id="cd06853">
    <property type="entry name" value="GT_WecA_like"/>
    <property type="match status" value="1"/>
</dbReference>
<evidence type="ECO:0000313" key="8">
    <source>
        <dbReference type="EMBL" id="MDR7073166.1"/>
    </source>
</evidence>
<feature type="transmembrane region" description="Helical" evidence="7">
    <location>
        <begin position="293"/>
        <end position="310"/>
    </location>
</feature>
<keyword evidence="3 8" id="KW-0808">Transferase</keyword>
<dbReference type="PANTHER" id="PTHR22926:SF3">
    <property type="entry name" value="UNDECAPRENYL-PHOSPHATE ALPHA-N-ACETYLGLUCOSAMINYL 1-PHOSPHATE TRANSFERASE"/>
    <property type="match status" value="1"/>
</dbReference>
<evidence type="ECO:0000256" key="6">
    <source>
        <dbReference type="ARBA" id="ARBA00023136"/>
    </source>
</evidence>
<name>A0ABU1U112_9BACL</name>
<dbReference type="Proteomes" id="UP001258181">
    <property type="component" value="Unassembled WGS sequence"/>
</dbReference>
<evidence type="ECO:0000256" key="5">
    <source>
        <dbReference type="ARBA" id="ARBA00022989"/>
    </source>
</evidence>
<dbReference type="PANTHER" id="PTHR22926">
    <property type="entry name" value="PHOSPHO-N-ACETYLMURAMOYL-PENTAPEPTIDE-TRANSFERASE"/>
    <property type="match status" value="1"/>
</dbReference>
<keyword evidence="2" id="KW-1003">Cell membrane</keyword>
<sequence>MIEGECMINNPFLIGLLCFLTVIAVTPLVIRLAIKINAVDEPNQRKVHTKVMPRLGGLSIVIGVGIGFLLSGLFEKQILGITLGALVIILLGFADDIYHLSALKKLIAQAVAGMLVVMSGLIIEIINIPFIGAFEIGYFSYPLTIFWIIAITNAINLIDGLDGLAAGTSSIIVFTIGVMAFLSGKEMIFTISIIIFGSVVGFLLYNFHPAKIFMGDIGALFLGYCIAILSLLGLYKSVTLFSFIVPILLLGVPIFDTAFAIIRRIVNKQSIVKPDKGHLHHRLLKKGLSHRKTVLFIYGMGLMFSATAIILPLTTLRGTIVIILLLVLFLQFLAEKIGLVNERFTPFLNILSKVHQKK</sequence>
<feature type="transmembrane region" description="Helical" evidence="7">
    <location>
        <begin position="138"/>
        <end position="157"/>
    </location>
</feature>
<feature type="transmembrane region" description="Helical" evidence="7">
    <location>
        <begin position="12"/>
        <end position="34"/>
    </location>
</feature>
<comment type="subcellular location">
    <subcellularLocation>
        <location evidence="1">Cell membrane</location>
        <topology evidence="1">Multi-pass membrane protein</topology>
    </subcellularLocation>
</comment>
<keyword evidence="6 7" id="KW-0472">Membrane</keyword>
<comment type="caution">
    <text evidence="8">The sequence shown here is derived from an EMBL/GenBank/DDBJ whole genome shotgun (WGS) entry which is preliminary data.</text>
</comment>
<feature type="transmembrane region" description="Helical" evidence="7">
    <location>
        <begin position="316"/>
        <end position="334"/>
    </location>
</feature>
<evidence type="ECO:0000256" key="3">
    <source>
        <dbReference type="ARBA" id="ARBA00022679"/>
    </source>
</evidence>
<feature type="transmembrane region" description="Helical" evidence="7">
    <location>
        <begin position="188"/>
        <end position="205"/>
    </location>
</feature>
<evidence type="ECO:0000256" key="2">
    <source>
        <dbReference type="ARBA" id="ARBA00022475"/>
    </source>
</evidence>
<organism evidence="8 9">
    <name type="scientific">Fictibacillus barbaricus</name>
    <dbReference type="NCBI Taxonomy" id="182136"/>
    <lineage>
        <taxon>Bacteria</taxon>
        <taxon>Bacillati</taxon>
        <taxon>Bacillota</taxon>
        <taxon>Bacilli</taxon>
        <taxon>Bacillales</taxon>
        <taxon>Fictibacillaceae</taxon>
        <taxon>Fictibacillus</taxon>
    </lineage>
</organism>
<protein>
    <submittedName>
        <fullName evidence="8">UDP-GlcNAc:undecaprenyl-phosphate GlcNAc-1-phosphate transferase</fullName>
        <ecNumber evidence="8">2.7.8.33</ecNumber>
    </submittedName>
</protein>
<feature type="transmembrane region" description="Helical" evidence="7">
    <location>
        <begin position="217"/>
        <end position="235"/>
    </location>
</feature>
<evidence type="ECO:0000256" key="4">
    <source>
        <dbReference type="ARBA" id="ARBA00022692"/>
    </source>
</evidence>
<feature type="transmembrane region" description="Helical" evidence="7">
    <location>
        <begin position="110"/>
        <end position="132"/>
    </location>
</feature>
<dbReference type="EMBL" id="JAVDWA010000003">
    <property type="protein sequence ID" value="MDR7073166.1"/>
    <property type="molecule type" value="Genomic_DNA"/>
</dbReference>
<gene>
    <name evidence="8" type="ORF">J2X07_002152</name>
</gene>
<feature type="transmembrane region" description="Helical" evidence="7">
    <location>
        <begin position="80"/>
        <end position="98"/>
    </location>
</feature>
<dbReference type="PROSITE" id="PS01348">
    <property type="entry name" value="MRAY_2"/>
    <property type="match status" value="1"/>
</dbReference>
<reference evidence="8 9" key="1">
    <citation type="submission" date="2023-07" db="EMBL/GenBank/DDBJ databases">
        <title>Sorghum-associated microbial communities from plants grown in Nebraska, USA.</title>
        <authorList>
            <person name="Schachtman D."/>
        </authorList>
    </citation>
    <scope>NUCLEOTIDE SEQUENCE [LARGE SCALE GENOMIC DNA]</scope>
    <source>
        <strain evidence="8 9">BE211</strain>
    </source>
</reference>
<evidence type="ECO:0000256" key="7">
    <source>
        <dbReference type="SAM" id="Phobius"/>
    </source>
</evidence>
<accession>A0ABU1U112</accession>
<feature type="transmembrane region" description="Helical" evidence="7">
    <location>
        <begin position="241"/>
        <end position="262"/>
    </location>
</feature>
<feature type="transmembrane region" description="Helical" evidence="7">
    <location>
        <begin position="164"/>
        <end position="182"/>
    </location>
</feature>
<dbReference type="EC" id="2.7.8.33" evidence="8"/>
<proteinExistence type="predicted"/>
<evidence type="ECO:0000256" key="1">
    <source>
        <dbReference type="ARBA" id="ARBA00004651"/>
    </source>
</evidence>
<dbReference type="InterPro" id="IPR000715">
    <property type="entry name" value="Glycosyl_transferase_4"/>
</dbReference>
<dbReference type="GO" id="GO:0036380">
    <property type="term" value="F:UDP-N-acetylglucosamine-undecaprenyl-phosphate N-acetylglucosaminephosphotransferase activity"/>
    <property type="evidence" value="ECO:0007669"/>
    <property type="project" value="UniProtKB-EC"/>
</dbReference>
<dbReference type="InterPro" id="IPR018480">
    <property type="entry name" value="PNAcMuramoyl-5peptid_Trfase_CS"/>
</dbReference>
<keyword evidence="9" id="KW-1185">Reference proteome</keyword>
<evidence type="ECO:0000313" key="9">
    <source>
        <dbReference type="Proteomes" id="UP001258181"/>
    </source>
</evidence>